<dbReference type="Proteomes" id="UP001170310">
    <property type="component" value="Unassembled WGS sequence"/>
</dbReference>
<dbReference type="InterPro" id="IPR051394">
    <property type="entry name" value="Glutamate_Synthase"/>
</dbReference>
<dbReference type="EMBL" id="JAUOQO010000197">
    <property type="protein sequence ID" value="MDO6575096.1"/>
    <property type="molecule type" value="Genomic_DNA"/>
</dbReference>
<proteinExistence type="predicted"/>
<dbReference type="InterPro" id="IPR013785">
    <property type="entry name" value="Aldolase_TIM"/>
</dbReference>
<dbReference type="AlphaFoldDB" id="A0AAW7YWK5"/>
<organism evidence="2 3">
    <name type="scientific">Staphylococcus pasteuri_A</name>
    <dbReference type="NCBI Taxonomy" id="3062664"/>
    <lineage>
        <taxon>Bacteria</taxon>
        <taxon>Bacillati</taxon>
        <taxon>Bacillota</taxon>
        <taxon>Bacilli</taxon>
        <taxon>Bacillales</taxon>
        <taxon>Staphylococcaceae</taxon>
        <taxon>Staphylococcus</taxon>
    </lineage>
</organism>
<sequence length="79" mass="8552">MRDQAIIDSSMSNDDVISRYSNAVNSGLLKIFSKMGISTLQSYQGAQIFEALGINSDVVKKYFTGTVTRIEGLSLDGIA</sequence>
<evidence type="ECO:0000259" key="1">
    <source>
        <dbReference type="Pfam" id="PF04898"/>
    </source>
</evidence>
<accession>A0AAW7YWK5</accession>
<dbReference type="RefSeq" id="WP_303522002.1">
    <property type="nucleotide sequence ID" value="NZ_JAUOQO010000197.1"/>
</dbReference>
<keyword evidence="3" id="KW-1185">Reference proteome</keyword>
<evidence type="ECO:0000313" key="2">
    <source>
        <dbReference type="EMBL" id="MDO6575096.1"/>
    </source>
</evidence>
<dbReference type="PANTHER" id="PTHR43100:SF1">
    <property type="entry name" value="GLUTAMATE SYNTHASE [NADPH] SMALL CHAIN"/>
    <property type="match status" value="1"/>
</dbReference>
<feature type="domain" description="Glutamate synthase central-N" evidence="1">
    <location>
        <begin position="9"/>
        <end position="55"/>
    </location>
</feature>
<dbReference type="InterPro" id="IPR006982">
    <property type="entry name" value="Glu_synth_centr_N"/>
</dbReference>
<protein>
    <submittedName>
        <fullName evidence="2">Glutamate synthase central domain-containing protein</fullName>
    </submittedName>
</protein>
<dbReference type="PANTHER" id="PTHR43100">
    <property type="entry name" value="GLUTAMATE SYNTHASE [NADPH] SMALL CHAIN"/>
    <property type="match status" value="1"/>
</dbReference>
<dbReference type="Gene3D" id="3.20.20.70">
    <property type="entry name" value="Aldolase class I"/>
    <property type="match status" value="1"/>
</dbReference>
<evidence type="ECO:0000313" key="3">
    <source>
        <dbReference type="Proteomes" id="UP001170310"/>
    </source>
</evidence>
<dbReference type="SUPFAM" id="SSF51395">
    <property type="entry name" value="FMN-linked oxidoreductases"/>
    <property type="match status" value="1"/>
</dbReference>
<comment type="caution">
    <text evidence="2">The sequence shown here is derived from an EMBL/GenBank/DDBJ whole genome shotgun (WGS) entry which is preliminary data.</text>
</comment>
<dbReference type="GO" id="GO:0015930">
    <property type="term" value="F:glutamate synthase activity"/>
    <property type="evidence" value="ECO:0007669"/>
    <property type="project" value="InterPro"/>
</dbReference>
<name>A0AAW7YWK5_9STAP</name>
<feature type="non-terminal residue" evidence="2">
    <location>
        <position position="79"/>
    </location>
</feature>
<gene>
    <name evidence="2" type="ORF">Q4528_13350</name>
</gene>
<dbReference type="Pfam" id="PF04898">
    <property type="entry name" value="Glu_syn_central"/>
    <property type="match status" value="1"/>
</dbReference>
<reference evidence="2" key="1">
    <citation type="submission" date="2023-07" db="EMBL/GenBank/DDBJ databases">
        <title>Genome content predicts the carbon catabolic preferences of heterotrophic bacteria.</title>
        <authorList>
            <person name="Gralka M."/>
        </authorList>
    </citation>
    <scope>NUCLEOTIDE SEQUENCE</scope>
    <source>
        <strain evidence="2">E2R20</strain>
    </source>
</reference>